<evidence type="ECO:0000313" key="2">
    <source>
        <dbReference type="EMBL" id="KAF1958202.1"/>
    </source>
</evidence>
<name>A0A6A5U2Z2_9PLEO</name>
<sequence length="147" mass="16045">MSAMTYACQSKHPGVIAAILGKGGLSPNHTYSSTSPLSTALNSGHLEAVQAVLDAGADIRSNVYRNSLMPLTPIELVLKKGANEDILRLLCKRGAALPASQSWPRSRKNVHDILRDEKMKREGVYVSTFAEAAKARRTKRIPRMRCS</sequence>
<proteinExistence type="predicted"/>
<keyword evidence="1" id="KW-0040">ANK repeat</keyword>
<organism evidence="2 3">
    <name type="scientific">Byssothecium circinans</name>
    <dbReference type="NCBI Taxonomy" id="147558"/>
    <lineage>
        <taxon>Eukaryota</taxon>
        <taxon>Fungi</taxon>
        <taxon>Dikarya</taxon>
        <taxon>Ascomycota</taxon>
        <taxon>Pezizomycotina</taxon>
        <taxon>Dothideomycetes</taxon>
        <taxon>Pleosporomycetidae</taxon>
        <taxon>Pleosporales</taxon>
        <taxon>Massarineae</taxon>
        <taxon>Massarinaceae</taxon>
        <taxon>Byssothecium</taxon>
    </lineage>
</organism>
<accession>A0A6A5U2Z2</accession>
<protein>
    <submittedName>
        <fullName evidence="2">Uncharacterized protein</fullName>
    </submittedName>
</protein>
<dbReference type="Gene3D" id="1.25.40.20">
    <property type="entry name" value="Ankyrin repeat-containing domain"/>
    <property type="match status" value="1"/>
</dbReference>
<keyword evidence="3" id="KW-1185">Reference proteome</keyword>
<dbReference type="EMBL" id="ML976987">
    <property type="protein sequence ID" value="KAF1958202.1"/>
    <property type="molecule type" value="Genomic_DNA"/>
</dbReference>
<dbReference type="AlphaFoldDB" id="A0A6A5U2Z2"/>
<dbReference type="PROSITE" id="PS50297">
    <property type="entry name" value="ANK_REP_REGION"/>
    <property type="match status" value="1"/>
</dbReference>
<dbReference type="InterPro" id="IPR002110">
    <property type="entry name" value="Ankyrin_rpt"/>
</dbReference>
<dbReference type="PROSITE" id="PS50088">
    <property type="entry name" value="ANK_REPEAT"/>
    <property type="match status" value="1"/>
</dbReference>
<dbReference type="OrthoDB" id="366390at2759"/>
<reference evidence="2" key="1">
    <citation type="journal article" date="2020" name="Stud. Mycol.">
        <title>101 Dothideomycetes genomes: a test case for predicting lifestyles and emergence of pathogens.</title>
        <authorList>
            <person name="Haridas S."/>
            <person name="Albert R."/>
            <person name="Binder M."/>
            <person name="Bloem J."/>
            <person name="Labutti K."/>
            <person name="Salamov A."/>
            <person name="Andreopoulos B."/>
            <person name="Baker S."/>
            <person name="Barry K."/>
            <person name="Bills G."/>
            <person name="Bluhm B."/>
            <person name="Cannon C."/>
            <person name="Castanera R."/>
            <person name="Culley D."/>
            <person name="Daum C."/>
            <person name="Ezra D."/>
            <person name="Gonzalez J."/>
            <person name="Henrissat B."/>
            <person name="Kuo A."/>
            <person name="Liang C."/>
            <person name="Lipzen A."/>
            <person name="Lutzoni F."/>
            <person name="Magnuson J."/>
            <person name="Mondo S."/>
            <person name="Nolan M."/>
            <person name="Ohm R."/>
            <person name="Pangilinan J."/>
            <person name="Park H.-J."/>
            <person name="Ramirez L."/>
            <person name="Alfaro M."/>
            <person name="Sun H."/>
            <person name="Tritt A."/>
            <person name="Yoshinaga Y."/>
            <person name="Zwiers L.-H."/>
            <person name="Turgeon B."/>
            <person name="Goodwin S."/>
            <person name="Spatafora J."/>
            <person name="Crous P."/>
            <person name="Grigoriev I."/>
        </authorList>
    </citation>
    <scope>NUCLEOTIDE SEQUENCE</scope>
    <source>
        <strain evidence="2">CBS 675.92</strain>
    </source>
</reference>
<dbReference type="Proteomes" id="UP000800035">
    <property type="component" value="Unassembled WGS sequence"/>
</dbReference>
<dbReference type="SUPFAM" id="SSF48403">
    <property type="entry name" value="Ankyrin repeat"/>
    <property type="match status" value="1"/>
</dbReference>
<evidence type="ECO:0000256" key="1">
    <source>
        <dbReference type="PROSITE-ProRule" id="PRU00023"/>
    </source>
</evidence>
<feature type="repeat" description="ANK" evidence="1">
    <location>
        <begin position="32"/>
        <end position="64"/>
    </location>
</feature>
<gene>
    <name evidence="2" type="ORF">CC80DRAFT_546442</name>
</gene>
<evidence type="ECO:0000313" key="3">
    <source>
        <dbReference type="Proteomes" id="UP000800035"/>
    </source>
</evidence>
<dbReference type="InterPro" id="IPR036770">
    <property type="entry name" value="Ankyrin_rpt-contain_sf"/>
</dbReference>